<dbReference type="OrthoDB" id="9803233at2"/>
<organism evidence="2 3">
    <name type="scientific">Pararhodospirillum oryzae</name>
    <dbReference type="NCBI Taxonomy" id="478448"/>
    <lineage>
        <taxon>Bacteria</taxon>
        <taxon>Pseudomonadati</taxon>
        <taxon>Pseudomonadota</taxon>
        <taxon>Alphaproteobacteria</taxon>
        <taxon>Rhodospirillales</taxon>
        <taxon>Rhodospirillaceae</taxon>
        <taxon>Pararhodospirillum</taxon>
    </lineage>
</organism>
<keyword evidence="2" id="KW-0808">Transferase</keyword>
<proteinExistence type="predicted"/>
<evidence type="ECO:0000259" key="1">
    <source>
        <dbReference type="PROSITE" id="PS51186"/>
    </source>
</evidence>
<name>A0A512H9V8_9PROT</name>
<dbReference type="Gene3D" id="3.40.630.30">
    <property type="match status" value="1"/>
</dbReference>
<dbReference type="Proteomes" id="UP000321567">
    <property type="component" value="Unassembled WGS sequence"/>
</dbReference>
<dbReference type="Pfam" id="PF00583">
    <property type="entry name" value="Acetyltransf_1"/>
    <property type="match status" value="1"/>
</dbReference>
<dbReference type="AlphaFoldDB" id="A0A512H9V8"/>
<evidence type="ECO:0000313" key="2">
    <source>
        <dbReference type="EMBL" id="GEO82218.1"/>
    </source>
</evidence>
<dbReference type="EMBL" id="BJZO01000066">
    <property type="protein sequence ID" value="GEO82218.1"/>
    <property type="molecule type" value="Genomic_DNA"/>
</dbReference>
<keyword evidence="3" id="KW-1185">Reference proteome</keyword>
<dbReference type="InterPro" id="IPR016181">
    <property type="entry name" value="Acyl_CoA_acyltransferase"/>
</dbReference>
<comment type="caution">
    <text evidence="2">The sequence shown here is derived from an EMBL/GenBank/DDBJ whole genome shotgun (WGS) entry which is preliminary data.</text>
</comment>
<dbReference type="Pfam" id="PF11814">
    <property type="entry name" value="DUF3335"/>
    <property type="match status" value="1"/>
</dbReference>
<reference evidence="2 3" key="1">
    <citation type="submission" date="2019-07" db="EMBL/GenBank/DDBJ databases">
        <title>Whole genome shotgun sequence of Rhodospirillum oryzae NBRC 107573.</title>
        <authorList>
            <person name="Hosoyama A."/>
            <person name="Uohara A."/>
            <person name="Ohji S."/>
            <person name="Ichikawa N."/>
        </authorList>
    </citation>
    <scope>NUCLEOTIDE SEQUENCE [LARGE SCALE GENOMIC DNA]</scope>
    <source>
        <strain evidence="2 3">NBRC 107573</strain>
    </source>
</reference>
<feature type="domain" description="N-acetyltransferase" evidence="1">
    <location>
        <begin position="3"/>
        <end position="151"/>
    </location>
</feature>
<dbReference type="SUPFAM" id="SSF55729">
    <property type="entry name" value="Acyl-CoA N-acyltransferases (Nat)"/>
    <property type="match status" value="1"/>
</dbReference>
<sequence>MTGVIRSLTARDVPALVALEQACFTGDRLSRRSLQRLLKRPNALFVGIASEEDGPLLGYALVLLRTGTSLARLYSLAVAPSARGLGLGAAVLRAAEEAALENGASAMRLEVRPDNQGAIALYRKQGYREFAVYQGYYEDLSDALRMTKPLLLSGQGGRGSVVPLYHQTLPFTCGAACLMMAMHALDPTQPMDQMQEIRLWREATTIFMTSGHGGCGPHGLALAAHRRGFQAEIFVSAEGPLFVESVRDPRKREVLRLVHEEFETDCRKAGVRMTPRALSAAEVTALVAEGAMPIVLVSQYRLWREKAPHWVVISAVDEHCIYVNDPDVDLTDETASSLECLRLPISRRDFETMARFGRSRLRASVVLRRPPPPEP</sequence>
<accession>A0A512H9V8</accession>
<dbReference type="InterPro" id="IPR000182">
    <property type="entry name" value="GNAT_dom"/>
</dbReference>
<dbReference type="GO" id="GO:0016747">
    <property type="term" value="F:acyltransferase activity, transferring groups other than amino-acyl groups"/>
    <property type="evidence" value="ECO:0007669"/>
    <property type="project" value="InterPro"/>
</dbReference>
<evidence type="ECO:0000313" key="3">
    <source>
        <dbReference type="Proteomes" id="UP000321567"/>
    </source>
</evidence>
<dbReference type="Gene3D" id="3.90.70.10">
    <property type="entry name" value="Cysteine proteinases"/>
    <property type="match status" value="1"/>
</dbReference>
<dbReference type="PANTHER" id="PTHR43072">
    <property type="entry name" value="N-ACETYLTRANSFERASE"/>
    <property type="match status" value="1"/>
</dbReference>
<dbReference type="PROSITE" id="PS51186">
    <property type="entry name" value="GNAT"/>
    <property type="match status" value="1"/>
</dbReference>
<dbReference type="CDD" id="cd04301">
    <property type="entry name" value="NAT_SF"/>
    <property type="match status" value="1"/>
</dbReference>
<dbReference type="RefSeq" id="WP_147164234.1">
    <property type="nucleotide sequence ID" value="NZ_BJZO01000066.1"/>
</dbReference>
<protein>
    <submittedName>
        <fullName evidence="2">N-acetyltransferase GCN5</fullName>
    </submittedName>
</protein>
<gene>
    <name evidence="2" type="ORF">ROR02_23490</name>
</gene>
<dbReference type="InterPro" id="IPR021770">
    <property type="entry name" value="DUF3335"/>
</dbReference>